<proteinExistence type="predicted"/>
<gene>
    <name evidence="1" type="ORF">PITCH_A1070006</name>
</gene>
<dbReference type="EMBL" id="OJIN01000010">
    <property type="protein sequence ID" value="SPD71832.1"/>
    <property type="molecule type" value="Genomic_DNA"/>
</dbReference>
<sequence length="83" mass="9740">MSFTFEKQHPRDKRVKRAQEETNAAIAEIFGRYELSYGEVFFILSEYLNICAKVMMDKERAGTESRQMCPVCGEPRENCQCRH</sequence>
<evidence type="ECO:0000313" key="1">
    <source>
        <dbReference type="EMBL" id="SPD71832.1"/>
    </source>
</evidence>
<accession>A0A445MQY6</accession>
<protein>
    <submittedName>
        <fullName evidence="1">Uncharacterized protein</fullName>
    </submittedName>
</protein>
<organism evidence="1">
    <name type="scientific">uncultured Desulfobacterium sp</name>
    <dbReference type="NCBI Taxonomy" id="201089"/>
    <lineage>
        <taxon>Bacteria</taxon>
        <taxon>Pseudomonadati</taxon>
        <taxon>Thermodesulfobacteriota</taxon>
        <taxon>Desulfobacteria</taxon>
        <taxon>Desulfobacterales</taxon>
        <taxon>Desulfobacteriaceae</taxon>
        <taxon>Desulfobacterium</taxon>
        <taxon>environmental samples</taxon>
    </lineage>
</organism>
<dbReference type="AlphaFoldDB" id="A0A445MQY6"/>
<name>A0A445MQY6_9BACT</name>
<reference evidence="1" key="1">
    <citation type="submission" date="2018-01" db="EMBL/GenBank/DDBJ databases">
        <authorList>
            <person name="Regsiter A."/>
            <person name="William W."/>
        </authorList>
    </citation>
    <scope>NUCLEOTIDE SEQUENCE</scope>
    <source>
        <strain evidence="1">TRIP AH-1</strain>
    </source>
</reference>